<dbReference type="AlphaFoldDB" id="A0A1A8ZA24"/>
<dbReference type="STRING" id="261654.GA0070611_1355"/>
<protein>
    <submittedName>
        <fullName evidence="1">Uncharacterized protein</fullName>
    </submittedName>
</protein>
<reference evidence="2" key="1">
    <citation type="submission" date="2016-06" db="EMBL/GenBank/DDBJ databases">
        <authorList>
            <person name="Varghese N."/>
            <person name="Submissions Spin"/>
        </authorList>
    </citation>
    <scope>NUCLEOTIDE SEQUENCE [LARGE SCALE GENOMIC DNA]</scope>
    <source>
        <strain evidence="2">DSM 44815</strain>
    </source>
</reference>
<gene>
    <name evidence="1" type="ORF">GA0070611_1355</name>
</gene>
<evidence type="ECO:0000313" key="2">
    <source>
        <dbReference type="Proteomes" id="UP000199385"/>
    </source>
</evidence>
<dbReference type="RefSeq" id="WP_091659218.1">
    <property type="nucleotide sequence ID" value="NZ_LT594323.1"/>
</dbReference>
<organism evidence="1 2">
    <name type="scientific">Micromonospora auratinigra</name>
    <dbReference type="NCBI Taxonomy" id="261654"/>
    <lineage>
        <taxon>Bacteria</taxon>
        <taxon>Bacillati</taxon>
        <taxon>Actinomycetota</taxon>
        <taxon>Actinomycetes</taxon>
        <taxon>Micromonosporales</taxon>
        <taxon>Micromonosporaceae</taxon>
        <taxon>Micromonospora</taxon>
    </lineage>
</organism>
<dbReference type="EMBL" id="LT594323">
    <property type="protein sequence ID" value="SBT40714.1"/>
    <property type="molecule type" value="Genomic_DNA"/>
</dbReference>
<keyword evidence="2" id="KW-1185">Reference proteome</keyword>
<dbReference type="PATRIC" id="fig|261654.4.peg.1381"/>
<name>A0A1A8ZA24_9ACTN</name>
<proteinExistence type="predicted"/>
<dbReference type="Proteomes" id="UP000199385">
    <property type="component" value="Chromosome I"/>
</dbReference>
<evidence type="ECO:0000313" key="1">
    <source>
        <dbReference type="EMBL" id="SBT40714.1"/>
    </source>
</evidence>
<accession>A0A1A8ZA24</accession>
<sequence length="227" mass="25340">MPDLTIAERIIQELLHTTLPLDDDELARRLEIQPRQTINQVCRRLEQSRQVRRYIGPSGKIVNELVGGSLPAGTVIEHALLPEPAAGDSATQRRAEGVMLSQLSERLGKTLRPRRFALPDGVRVEVDGVDEDLTLLVEAWAHQGPPKSAQKHKVLADAMRLLFVASTLPVPPRMVLCLSDNEAARHFTTARSWAATALRTFDIRVEVVELPAELRSEIVAAQQRQYR</sequence>
<dbReference type="OrthoDB" id="7062541at2"/>